<feature type="domain" description="DNA2/NAM7 helicase helicase" evidence="5">
    <location>
        <begin position="524"/>
        <end position="607"/>
    </location>
</feature>
<keyword evidence="8" id="KW-1185">Reference proteome</keyword>
<dbReference type="InterPro" id="IPR047187">
    <property type="entry name" value="SF1_C_Upf1"/>
</dbReference>
<dbReference type="OrthoDB" id="6513042at2759"/>
<evidence type="ECO:0000259" key="6">
    <source>
        <dbReference type="Pfam" id="PF13087"/>
    </source>
</evidence>
<dbReference type="InterPro" id="IPR041677">
    <property type="entry name" value="DNA2/NAM7_AAA_11"/>
</dbReference>
<dbReference type="Pfam" id="PF13087">
    <property type="entry name" value="AAA_12"/>
    <property type="match status" value="1"/>
</dbReference>
<evidence type="ECO:0000313" key="8">
    <source>
        <dbReference type="Proteomes" id="UP000467700"/>
    </source>
</evidence>
<feature type="region of interest" description="Disordered" evidence="4">
    <location>
        <begin position="194"/>
        <end position="245"/>
    </location>
</feature>
<dbReference type="InterPro" id="IPR027417">
    <property type="entry name" value="P-loop_NTPase"/>
</dbReference>
<dbReference type="Proteomes" id="UP000467700">
    <property type="component" value="Unassembled WGS sequence"/>
</dbReference>
<dbReference type="InterPro" id="IPR026122">
    <property type="entry name" value="MOV-10/SDE3_DEXXQ/H-box"/>
</dbReference>
<dbReference type="PANTHER" id="PTHR45418:SF1">
    <property type="entry name" value="CANCER_TESTIS ANTIGEN 55"/>
    <property type="match status" value="1"/>
</dbReference>
<protein>
    <recommendedName>
        <fullName evidence="9">RNA helicase</fullName>
    </recommendedName>
</protein>
<dbReference type="Gene3D" id="3.40.50.300">
    <property type="entry name" value="P-loop containing nucleotide triphosphate hydrolases"/>
    <property type="match status" value="2"/>
</dbReference>
<dbReference type="CDD" id="cd18808">
    <property type="entry name" value="SF1_C_Upf1"/>
    <property type="match status" value="1"/>
</dbReference>
<dbReference type="EMBL" id="CACVBS010000035">
    <property type="protein sequence ID" value="CAA7261964.1"/>
    <property type="molecule type" value="Genomic_DNA"/>
</dbReference>
<dbReference type="CDD" id="cd18038">
    <property type="entry name" value="DEXXQc_Helz-like"/>
    <property type="match status" value="1"/>
</dbReference>
<dbReference type="GO" id="GO:0003723">
    <property type="term" value="F:RNA binding"/>
    <property type="evidence" value="ECO:0007669"/>
    <property type="project" value="InterPro"/>
</dbReference>
<dbReference type="AlphaFoldDB" id="A0A8S0W4E4"/>
<dbReference type="InterPro" id="IPR041679">
    <property type="entry name" value="DNA2/NAM7-like_C"/>
</dbReference>
<accession>A0A8S0W4E4</accession>
<evidence type="ECO:0000256" key="1">
    <source>
        <dbReference type="ARBA" id="ARBA00004496"/>
    </source>
</evidence>
<name>A0A8S0W4E4_CYCAE</name>
<dbReference type="GO" id="GO:0031047">
    <property type="term" value="P:regulatory ncRNA-mediated gene silencing"/>
    <property type="evidence" value="ECO:0007669"/>
    <property type="project" value="UniProtKB-KW"/>
</dbReference>
<reference evidence="7 8" key="1">
    <citation type="submission" date="2020-01" db="EMBL/GenBank/DDBJ databases">
        <authorList>
            <person name="Gupta K D."/>
        </authorList>
    </citation>
    <scope>NUCLEOTIDE SEQUENCE [LARGE SCALE GENOMIC DNA]</scope>
</reference>
<evidence type="ECO:0000256" key="3">
    <source>
        <dbReference type="ARBA" id="ARBA00023158"/>
    </source>
</evidence>
<keyword evidence="3" id="KW-0943">RNA-mediated gene silencing</keyword>
<dbReference type="Pfam" id="PF13086">
    <property type="entry name" value="AAA_11"/>
    <property type="match status" value="1"/>
</dbReference>
<dbReference type="GO" id="GO:0032574">
    <property type="term" value="F:5'-3' RNA helicase activity"/>
    <property type="evidence" value="ECO:0007669"/>
    <property type="project" value="InterPro"/>
</dbReference>
<evidence type="ECO:0008006" key="9">
    <source>
        <dbReference type="Google" id="ProtNLM"/>
    </source>
</evidence>
<dbReference type="PANTHER" id="PTHR45418">
    <property type="entry name" value="CANCER/TESTIS ANTIGEN 55"/>
    <property type="match status" value="1"/>
</dbReference>
<organism evidence="7 8">
    <name type="scientific">Cyclocybe aegerita</name>
    <name type="common">Black poplar mushroom</name>
    <name type="synonym">Agrocybe aegerita</name>
    <dbReference type="NCBI Taxonomy" id="1973307"/>
    <lineage>
        <taxon>Eukaryota</taxon>
        <taxon>Fungi</taxon>
        <taxon>Dikarya</taxon>
        <taxon>Basidiomycota</taxon>
        <taxon>Agaricomycotina</taxon>
        <taxon>Agaricomycetes</taxon>
        <taxon>Agaricomycetidae</taxon>
        <taxon>Agaricales</taxon>
        <taxon>Agaricineae</taxon>
        <taxon>Bolbitiaceae</taxon>
        <taxon>Cyclocybe</taxon>
    </lineage>
</organism>
<evidence type="ECO:0000313" key="7">
    <source>
        <dbReference type="EMBL" id="CAA7261964.1"/>
    </source>
</evidence>
<comment type="caution">
    <text evidence="7">The sequence shown here is derived from an EMBL/GenBank/DDBJ whole genome shotgun (WGS) entry which is preliminary data.</text>
</comment>
<evidence type="ECO:0000259" key="5">
    <source>
        <dbReference type="Pfam" id="PF13086"/>
    </source>
</evidence>
<keyword evidence="2" id="KW-0963">Cytoplasm</keyword>
<dbReference type="SUPFAM" id="SSF52540">
    <property type="entry name" value="P-loop containing nucleoside triphosphate hydrolases"/>
    <property type="match status" value="1"/>
</dbReference>
<gene>
    <name evidence="7" type="ORF">AAE3_LOCUS4518</name>
</gene>
<evidence type="ECO:0000256" key="4">
    <source>
        <dbReference type="SAM" id="MobiDB-lite"/>
    </source>
</evidence>
<evidence type="ECO:0000256" key="2">
    <source>
        <dbReference type="ARBA" id="ARBA00022490"/>
    </source>
</evidence>
<proteinExistence type="predicted"/>
<sequence>MYYEIACNVSRSLLCPQPTRTTTSSLHVVEISPSMSHHYAYPPPGSVFPPPAGYMPHGYAQYSPYPTTPVASNGHYPPYPYPQPPYPPHYHSYPAQYHSMHPYKSNATGSAAPDPNGWYNPAQSQRLSRLLAPNMQNPPQHPPGLSINPRVVEPPSAFESEQVHEHWRGRLAPFPGFSSKPVLLPMKGIQLAEDEKQGPETQSPPDGNPELIPPMSFFGPNYRRKSSSKPKAKKTDKKNAENTKKEFQLDKYADSFVPQYLKKIQLEIHPLKPLPPIPIFPSATYLQSFLSSRSIPPSSKYNLSLLSSPPTASNSKPPVLGKETYHQHWKEILRWELDAITLKKEQIVLWKMGLKVVAWKEAEFVLSVPGIRENHPYLEIGDLVNMREVLEAQQTGSGHAVEARVVALRKREGLIHIASQTLREHIQTHVALSPTTKLEDGFAVYGPEDDVPLKFNVSFMTNARALCYMETAVATVAESLNDEAQGTNLTRQWIFPEPEDYVKAPSKRMRDGEIKETQWVDRGLNDEQRLAVKSVVLYQSPVPHLISGPPGTGKTRTVVEAVLQIFQVQPDACILLCAPSNPATDTLALRLQKNLLQDEMLRLNDPNRTFAEVPAALTPYCYVENDRFALPPWKKFMSYRVIVCCCLDASILARAQCSNTALMAMEDEMISTLHPYRKTKYLAQPHWTHLLIDEAAQGSEPELLIPISVVVPPVIAEKTVAKAFMPQIALCGDINQLGPLISSDEARAAELEVSLLERLFERPLYSDFMEATRKVSVNGNGGNTASQRLPPYTRLVKNYRSHPAILMPPSAMFYNDTLEPCAKNGKVVWKGLPNPDLPLKFIGDESPEESSDERASWFNPVQLNSVVDVIKSLLADPRASNPPLRPAEIGVMAPWRVQVWKLREKLRQEGLSAVDVGTVEDYQGRESRIIILSCVRSNSRFLEEDHQKGLGVVLERKRMNVAITRAKELLVVLGNGSLLQADPYWKSFLQFALRNKLYEGPKLTLEMDGNYISRLESKLLLSGKAAAKLDAEERGVVVAASAAREILRE</sequence>
<feature type="domain" description="DNA2/NAM7 helicase-like C-terminal" evidence="6">
    <location>
        <begin position="793"/>
        <end position="975"/>
    </location>
</feature>
<comment type="subcellular location">
    <subcellularLocation>
        <location evidence="1">Cytoplasm</location>
    </subcellularLocation>
</comment>
<dbReference type="GO" id="GO:0005737">
    <property type="term" value="C:cytoplasm"/>
    <property type="evidence" value="ECO:0007669"/>
    <property type="project" value="UniProtKB-SubCell"/>
</dbReference>
<feature type="compositionally biased region" description="Basic residues" evidence="4">
    <location>
        <begin position="222"/>
        <end position="236"/>
    </location>
</feature>